<evidence type="ECO:0000313" key="2">
    <source>
        <dbReference type="EMBL" id="CAD8128455.1"/>
    </source>
</evidence>
<comment type="caution">
    <text evidence="2">The sequence shown here is derived from an EMBL/GenBank/DDBJ whole genome shotgun (WGS) entry which is preliminary data.</text>
</comment>
<evidence type="ECO:0000313" key="1">
    <source>
        <dbReference type="EMBL" id="CAD8128453.1"/>
    </source>
</evidence>
<protein>
    <submittedName>
        <fullName evidence="2">Uncharacterized protein</fullName>
    </submittedName>
</protein>
<keyword evidence="3" id="KW-1185">Reference proteome</keyword>
<dbReference type="EMBL" id="CAJJDN010000189">
    <property type="protein sequence ID" value="CAD8128453.1"/>
    <property type="molecule type" value="Genomic_DNA"/>
</dbReference>
<gene>
    <name evidence="1" type="ORF">PSON_ATCC_30995.1.T1890030</name>
    <name evidence="2" type="ORF">PSON_ATCC_30995.1.T1890032</name>
</gene>
<dbReference type="EMBL" id="CAJJDN010000189">
    <property type="protein sequence ID" value="CAD8128455.1"/>
    <property type="molecule type" value="Genomic_DNA"/>
</dbReference>
<dbReference type="AlphaFoldDB" id="A0A8S1RNS2"/>
<dbReference type="Proteomes" id="UP000692954">
    <property type="component" value="Unassembled WGS sequence"/>
</dbReference>
<proteinExistence type="predicted"/>
<evidence type="ECO:0000313" key="3">
    <source>
        <dbReference type="Proteomes" id="UP000692954"/>
    </source>
</evidence>
<organism evidence="2 3">
    <name type="scientific">Paramecium sonneborni</name>
    <dbReference type="NCBI Taxonomy" id="65129"/>
    <lineage>
        <taxon>Eukaryota</taxon>
        <taxon>Sar</taxon>
        <taxon>Alveolata</taxon>
        <taxon>Ciliophora</taxon>
        <taxon>Intramacronucleata</taxon>
        <taxon>Oligohymenophorea</taxon>
        <taxon>Peniculida</taxon>
        <taxon>Parameciidae</taxon>
        <taxon>Paramecium</taxon>
    </lineage>
</organism>
<reference evidence="2" key="1">
    <citation type="submission" date="2021-01" db="EMBL/GenBank/DDBJ databases">
        <authorList>
            <consortium name="Genoscope - CEA"/>
            <person name="William W."/>
        </authorList>
    </citation>
    <scope>NUCLEOTIDE SEQUENCE</scope>
</reference>
<name>A0A8S1RNS2_9CILI</name>
<sequence>MQSDIHGNELALQVKPCKIGQTMQRKMDQQIKSIS</sequence>
<accession>A0A8S1RNS2</accession>